<keyword evidence="5 9" id="KW-0479">Metal-binding</keyword>
<evidence type="ECO:0000256" key="6">
    <source>
        <dbReference type="ARBA" id="ARBA00023002"/>
    </source>
</evidence>
<dbReference type="GO" id="GO:0016705">
    <property type="term" value="F:oxidoreductase activity, acting on paired donors, with incorporation or reduction of molecular oxygen"/>
    <property type="evidence" value="ECO:0007669"/>
    <property type="project" value="InterPro"/>
</dbReference>
<evidence type="ECO:0000313" key="12">
    <source>
        <dbReference type="Proteomes" id="UP000053477"/>
    </source>
</evidence>
<dbReference type="Proteomes" id="UP000053477">
    <property type="component" value="Unassembled WGS sequence"/>
</dbReference>
<comment type="similarity">
    <text evidence="3 10">Belongs to the cytochrome P450 family.</text>
</comment>
<dbReference type="InterPro" id="IPR001128">
    <property type="entry name" value="Cyt_P450"/>
</dbReference>
<evidence type="ECO:0000313" key="11">
    <source>
        <dbReference type="EMBL" id="KLO07786.1"/>
    </source>
</evidence>
<dbReference type="STRING" id="27342.A0A0H2RSF8"/>
<keyword evidence="8 10" id="KW-0503">Monooxygenase</keyword>
<dbReference type="PRINTS" id="PR00463">
    <property type="entry name" value="EP450I"/>
</dbReference>
<sequence>MVFSDYLFLDVALACSGLYLLKKALFSSKQQHPPLPPGPKRKALIGNLLDLPKPGEQEWLHWTKHKDLYGPISSISIFGQHIVVINEMKLAFEMLDKKSSIFSDRPVLQFAGVMCGYDRALAMITYGERFRALRKYMHQYIGTPSAMVAHHPLQETETRHFLRRLMAEPDKLHDKIRAATGSIILKMSHGYTVDHEKPDPLVELADNALAEFSLAAEAGKWMVDMMPFLQYIPDWFPGTGFKRVAKDWRGVLDQTVDQPHAFVKQQMSSGHYFPSFTSAFLEDGPKSDDDDYTLKWAGFALYGGGADTTVSSLYTFFLAMTLNPDVQKAAQEEIDRVVGSDRLPLFADRENLPYINALVKETLRWQPVVPLCIPHTASEDAVFNGYFIPKGTIILPNIWHFTHDPSTYKDPKAFKPERFLGANPEFDPHELSFGFGRRICPGKELADASIFIAIAQVLAAFTIGKAKDASGNTIEPLYEYTPGVISHPKDFVCTVTPRSEKAAQLVKSIDFEHPAQHSDAESLASVQWK</sequence>
<evidence type="ECO:0000256" key="3">
    <source>
        <dbReference type="ARBA" id="ARBA00010617"/>
    </source>
</evidence>
<reference evidence="11 12" key="1">
    <citation type="submission" date="2015-04" db="EMBL/GenBank/DDBJ databases">
        <title>Complete genome sequence of Schizopora paradoxa KUC8140, a cosmopolitan wood degrader in East Asia.</title>
        <authorList>
            <consortium name="DOE Joint Genome Institute"/>
            <person name="Min B."/>
            <person name="Park H."/>
            <person name="Jang Y."/>
            <person name="Kim J.-J."/>
            <person name="Kim K.H."/>
            <person name="Pangilinan J."/>
            <person name="Lipzen A."/>
            <person name="Riley R."/>
            <person name="Grigoriev I.V."/>
            <person name="Spatafora J.W."/>
            <person name="Choi I.-G."/>
        </authorList>
    </citation>
    <scope>NUCLEOTIDE SEQUENCE [LARGE SCALE GENOMIC DNA]</scope>
    <source>
        <strain evidence="11 12">KUC8140</strain>
    </source>
</reference>
<evidence type="ECO:0000256" key="1">
    <source>
        <dbReference type="ARBA" id="ARBA00001971"/>
    </source>
</evidence>
<dbReference type="EMBL" id="KQ086120">
    <property type="protein sequence ID" value="KLO07786.1"/>
    <property type="molecule type" value="Genomic_DNA"/>
</dbReference>
<dbReference type="InterPro" id="IPR002401">
    <property type="entry name" value="Cyt_P450_E_grp-I"/>
</dbReference>
<dbReference type="AlphaFoldDB" id="A0A0H2RSF8"/>
<evidence type="ECO:0000256" key="4">
    <source>
        <dbReference type="ARBA" id="ARBA00022617"/>
    </source>
</evidence>
<dbReference type="InParanoid" id="A0A0H2RSF8"/>
<dbReference type="Gene3D" id="1.10.630.10">
    <property type="entry name" value="Cytochrome P450"/>
    <property type="match status" value="1"/>
</dbReference>
<dbReference type="PROSITE" id="PS00086">
    <property type="entry name" value="CYTOCHROME_P450"/>
    <property type="match status" value="1"/>
</dbReference>
<dbReference type="Pfam" id="PF00067">
    <property type="entry name" value="p450"/>
    <property type="match status" value="1"/>
</dbReference>
<dbReference type="SUPFAM" id="SSF48264">
    <property type="entry name" value="Cytochrome P450"/>
    <property type="match status" value="1"/>
</dbReference>
<keyword evidence="6 10" id="KW-0560">Oxidoreductase</keyword>
<dbReference type="GO" id="GO:0005506">
    <property type="term" value="F:iron ion binding"/>
    <property type="evidence" value="ECO:0007669"/>
    <property type="project" value="InterPro"/>
</dbReference>
<dbReference type="InterPro" id="IPR050364">
    <property type="entry name" value="Cytochrome_P450_fung"/>
</dbReference>
<keyword evidence="7 9" id="KW-0408">Iron</keyword>
<dbReference type="InterPro" id="IPR017972">
    <property type="entry name" value="Cyt_P450_CS"/>
</dbReference>
<evidence type="ECO:0000256" key="8">
    <source>
        <dbReference type="ARBA" id="ARBA00023033"/>
    </source>
</evidence>
<protein>
    <submittedName>
        <fullName evidence="11">Cytochrome P450</fullName>
    </submittedName>
</protein>
<evidence type="ECO:0000256" key="2">
    <source>
        <dbReference type="ARBA" id="ARBA00005179"/>
    </source>
</evidence>
<dbReference type="GO" id="GO:0004497">
    <property type="term" value="F:monooxygenase activity"/>
    <property type="evidence" value="ECO:0007669"/>
    <property type="project" value="UniProtKB-KW"/>
</dbReference>
<evidence type="ECO:0000256" key="7">
    <source>
        <dbReference type="ARBA" id="ARBA00023004"/>
    </source>
</evidence>
<evidence type="ECO:0000256" key="5">
    <source>
        <dbReference type="ARBA" id="ARBA00022723"/>
    </source>
</evidence>
<name>A0A0H2RSF8_9AGAM</name>
<accession>A0A0H2RSF8</accession>
<dbReference type="PANTHER" id="PTHR46300:SF7">
    <property type="entry name" value="P450, PUTATIVE (EUROFUNG)-RELATED"/>
    <property type="match status" value="1"/>
</dbReference>
<evidence type="ECO:0000256" key="9">
    <source>
        <dbReference type="PIRSR" id="PIRSR602401-1"/>
    </source>
</evidence>
<keyword evidence="12" id="KW-1185">Reference proteome</keyword>
<dbReference type="PRINTS" id="PR00385">
    <property type="entry name" value="P450"/>
</dbReference>
<dbReference type="InterPro" id="IPR036396">
    <property type="entry name" value="Cyt_P450_sf"/>
</dbReference>
<dbReference type="CDD" id="cd11065">
    <property type="entry name" value="CYP64-like"/>
    <property type="match status" value="1"/>
</dbReference>
<organism evidence="11 12">
    <name type="scientific">Schizopora paradoxa</name>
    <dbReference type="NCBI Taxonomy" id="27342"/>
    <lineage>
        <taxon>Eukaryota</taxon>
        <taxon>Fungi</taxon>
        <taxon>Dikarya</taxon>
        <taxon>Basidiomycota</taxon>
        <taxon>Agaricomycotina</taxon>
        <taxon>Agaricomycetes</taxon>
        <taxon>Hymenochaetales</taxon>
        <taxon>Schizoporaceae</taxon>
        <taxon>Schizopora</taxon>
    </lineage>
</organism>
<evidence type="ECO:0000256" key="10">
    <source>
        <dbReference type="RuleBase" id="RU000461"/>
    </source>
</evidence>
<proteinExistence type="inferred from homology"/>
<dbReference type="PANTHER" id="PTHR46300">
    <property type="entry name" value="P450, PUTATIVE (EUROFUNG)-RELATED-RELATED"/>
    <property type="match status" value="1"/>
</dbReference>
<dbReference type="GO" id="GO:0020037">
    <property type="term" value="F:heme binding"/>
    <property type="evidence" value="ECO:0007669"/>
    <property type="project" value="InterPro"/>
</dbReference>
<comment type="pathway">
    <text evidence="2">Secondary metabolite biosynthesis.</text>
</comment>
<dbReference type="OrthoDB" id="2789670at2759"/>
<feature type="binding site" description="axial binding residue" evidence="9">
    <location>
        <position position="440"/>
    </location>
    <ligand>
        <name>heme</name>
        <dbReference type="ChEBI" id="CHEBI:30413"/>
    </ligand>
    <ligandPart>
        <name>Fe</name>
        <dbReference type="ChEBI" id="CHEBI:18248"/>
    </ligandPart>
</feature>
<gene>
    <name evidence="11" type="ORF">SCHPADRAFT_836128</name>
</gene>
<comment type="cofactor">
    <cofactor evidence="1 9">
        <name>heme</name>
        <dbReference type="ChEBI" id="CHEBI:30413"/>
    </cofactor>
</comment>
<keyword evidence="4 9" id="KW-0349">Heme</keyword>